<reference evidence="2" key="2">
    <citation type="journal article" date="2024" name="Plant">
        <title>Genomic evolution and insights into agronomic trait innovations of Sesamum species.</title>
        <authorList>
            <person name="Miao H."/>
            <person name="Wang L."/>
            <person name="Qu L."/>
            <person name="Liu H."/>
            <person name="Sun Y."/>
            <person name="Le M."/>
            <person name="Wang Q."/>
            <person name="Wei S."/>
            <person name="Zheng Y."/>
            <person name="Lin W."/>
            <person name="Duan Y."/>
            <person name="Cao H."/>
            <person name="Xiong S."/>
            <person name="Wang X."/>
            <person name="Wei L."/>
            <person name="Li C."/>
            <person name="Ma Q."/>
            <person name="Ju M."/>
            <person name="Zhao R."/>
            <person name="Li G."/>
            <person name="Mu C."/>
            <person name="Tian Q."/>
            <person name="Mei H."/>
            <person name="Zhang T."/>
            <person name="Gao T."/>
            <person name="Zhang H."/>
        </authorList>
    </citation>
    <scope>NUCLEOTIDE SEQUENCE</scope>
    <source>
        <strain evidence="2">KEN8</strain>
    </source>
</reference>
<keyword evidence="1" id="KW-1133">Transmembrane helix</keyword>
<gene>
    <name evidence="2" type="ORF">Scaly_1973800</name>
</gene>
<dbReference type="EMBL" id="JACGWM010000012">
    <property type="protein sequence ID" value="KAL0336987.1"/>
    <property type="molecule type" value="Genomic_DNA"/>
</dbReference>
<protein>
    <submittedName>
        <fullName evidence="2">Uncharacterized protein</fullName>
    </submittedName>
</protein>
<evidence type="ECO:0000256" key="1">
    <source>
        <dbReference type="SAM" id="Phobius"/>
    </source>
</evidence>
<dbReference type="AlphaFoldDB" id="A0AAW2N2F5"/>
<feature type="transmembrane region" description="Helical" evidence="1">
    <location>
        <begin position="209"/>
        <end position="234"/>
    </location>
</feature>
<dbReference type="InterPro" id="IPR004158">
    <property type="entry name" value="DUF247_pln"/>
</dbReference>
<keyword evidence="1" id="KW-0812">Transmembrane</keyword>
<keyword evidence="1" id="KW-0472">Membrane</keyword>
<reference evidence="2" key="1">
    <citation type="submission" date="2020-06" db="EMBL/GenBank/DDBJ databases">
        <authorList>
            <person name="Li T."/>
            <person name="Hu X."/>
            <person name="Zhang T."/>
            <person name="Song X."/>
            <person name="Zhang H."/>
            <person name="Dai N."/>
            <person name="Sheng W."/>
            <person name="Hou X."/>
            <person name="Wei L."/>
        </authorList>
    </citation>
    <scope>NUCLEOTIDE SEQUENCE</scope>
    <source>
        <strain evidence="2">KEN8</strain>
        <tissue evidence="2">Leaf</tissue>
    </source>
</reference>
<dbReference type="Pfam" id="PF03140">
    <property type="entry name" value="DUF247"/>
    <property type="match status" value="2"/>
</dbReference>
<organism evidence="2">
    <name type="scientific">Sesamum calycinum</name>
    <dbReference type="NCBI Taxonomy" id="2727403"/>
    <lineage>
        <taxon>Eukaryota</taxon>
        <taxon>Viridiplantae</taxon>
        <taxon>Streptophyta</taxon>
        <taxon>Embryophyta</taxon>
        <taxon>Tracheophyta</taxon>
        <taxon>Spermatophyta</taxon>
        <taxon>Magnoliopsida</taxon>
        <taxon>eudicotyledons</taxon>
        <taxon>Gunneridae</taxon>
        <taxon>Pentapetalae</taxon>
        <taxon>asterids</taxon>
        <taxon>lamiids</taxon>
        <taxon>Lamiales</taxon>
        <taxon>Pedaliaceae</taxon>
        <taxon>Sesamum</taxon>
    </lineage>
</organism>
<evidence type="ECO:0000313" key="2">
    <source>
        <dbReference type="EMBL" id="KAL0336987.1"/>
    </source>
</evidence>
<dbReference type="PANTHER" id="PTHR31170">
    <property type="entry name" value="BNAC04G53230D PROTEIN"/>
    <property type="match status" value="1"/>
</dbReference>
<dbReference type="PANTHER" id="PTHR31170:SF21">
    <property type="match status" value="1"/>
</dbReference>
<proteinExistence type="predicted"/>
<sequence>MSWVYSFFLRDLIRLENQIPFFILQCLFDLTRMPGEESGPSLSNLTLNFFNNALQRSDEFVNKFQNPKPKHLLDLLRTSFIPDGRGVIEMPTITIDDFMSSFLLNCVAYEQCHRDCSKHMTTYATLLDCLINTAKDVEYLCDKNILENYFGTDGEVARFINNMGKDVSFDIDMCYLSELFNEVNHYYRNHWHVHWASFKYTYFKTPWSFISALAAFVLLVLTVAQTLFTIMAYVRPP</sequence>
<comment type="caution">
    <text evidence="2">The sequence shown here is derived from an EMBL/GenBank/DDBJ whole genome shotgun (WGS) entry which is preliminary data.</text>
</comment>
<name>A0AAW2N2F5_9LAMI</name>
<accession>A0AAW2N2F5</accession>